<name>S8G0R9_FOMSC</name>
<feature type="compositionally biased region" description="Acidic residues" evidence="1">
    <location>
        <begin position="442"/>
        <end position="457"/>
    </location>
</feature>
<gene>
    <name evidence="2" type="ORF">FOMPIDRAFT_1114916</name>
</gene>
<dbReference type="Gene3D" id="3.80.10.10">
    <property type="entry name" value="Ribonuclease Inhibitor"/>
    <property type="match status" value="1"/>
</dbReference>
<dbReference type="EMBL" id="KE504128">
    <property type="protein sequence ID" value="EPT03955.1"/>
    <property type="molecule type" value="Genomic_DNA"/>
</dbReference>
<accession>S8G0R9</accession>
<proteinExistence type="predicted"/>
<organism evidence="2 3">
    <name type="scientific">Fomitopsis schrenkii</name>
    <name type="common">Brown rot fungus</name>
    <dbReference type="NCBI Taxonomy" id="2126942"/>
    <lineage>
        <taxon>Eukaryota</taxon>
        <taxon>Fungi</taxon>
        <taxon>Dikarya</taxon>
        <taxon>Basidiomycota</taxon>
        <taxon>Agaricomycotina</taxon>
        <taxon>Agaricomycetes</taxon>
        <taxon>Polyporales</taxon>
        <taxon>Fomitopsis</taxon>
    </lineage>
</organism>
<dbReference type="InParanoid" id="S8G0R9"/>
<evidence type="ECO:0000256" key="1">
    <source>
        <dbReference type="SAM" id="MobiDB-lite"/>
    </source>
</evidence>
<sequence>MALDLPAEVWLQIFHYASEDDALFDHALPTSMAESSWFKIVFDDQWILKSPSERINTSQRRSYVTKKAIMATCRMWRQLGQEFMYRLLFINDPTNLARLRPLLDRHRGLGWWARRLHITRYYSSLGVTIDDLERSLVGIIRRSPNLETFIMDWPIKDSLLTVADALCTYCPTTLRTLHLNVPSLFLAKVILLLDGLPALSHLHLTFDVPAPDNFHLGAAAGLALTFNSLEQLSLCGPFQDFFEQLMGWELPALRSVSLDFLSYREDLPDIIEFLTLNGPALTFLDINCIPVLDVPTILDLCPALHTLAFNFDWRLESAEGETWGVGSLVNRPHANITTIGCHWLHHAFGVGDAAKYAAADPLVTHIIRRRNDMNFAALNKQSFPKLQRVRVLDRMLLRDLEAANGPSPDCFERWERWWNQCASQGVQLQDCTGALLGTLPQDEPEEDESEEEEEEIRDDLRDLIRQCREMSITRDEPFYGYPGYRRRSGVFPQQHA</sequence>
<evidence type="ECO:0008006" key="4">
    <source>
        <dbReference type="Google" id="ProtNLM"/>
    </source>
</evidence>
<dbReference type="Proteomes" id="UP000015241">
    <property type="component" value="Unassembled WGS sequence"/>
</dbReference>
<dbReference type="OrthoDB" id="5345779at2759"/>
<dbReference type="STRING" id="743788.S8G0R9"/>
<dbReference type="HOGENOM" id="CLU_011577_1_0_1"/>
<evidence type="ECO:0000313" key="2">
    <source>
        <dbReference type="EMBL" id="EPT03955.1"/>
    </source>
</evidence>
<dbReference type="eggNOG" id="ENOG502SJD8">
    <property type="taxonomic scope" value="Eukaryota"/>
</dbReference>
<feature type="region of interest" description="Disordered" evidence="1">
    <location>
        <begin position="477"/>
        <end position="496"/>
    </location>
</feature>
<protein>
    <recommendedName>
        <fullName evidence="4">F-box domain-containing protein</fullName>
    </recommendedName>
</protein>
<feature type="region of interest" description="Disordered" evidence="1">
    <location>
        <begin position="436"/>
        <end position="458"/>
    </location>
</feature>
<dbReference type="SUPFAM" id="SSF52047">
    <property type="entry name" value="RNI-like"/>
    <property type="match status" value="1"/>
</dbReference>
<dbReference type="AlphaFoldDB" id="S8G0R9"/>
<reference evidence="2 3" key="1">
    <citation type="journal article" date="2012" name="Science">
        <title>The Paleozoic origin of enzymatic lignin decomposition reconstructed from 31 fungal genomes.</title>
        <authorList>
            <person name="Floudas D."/>
            <person name="Binder M."/>
            <person name="Riley R."/>
            <person name="Barry K."/>
            <person name="Blanchette R.A."/>
            <person name="Henrissat B."/>
            <person name="Martinez A.T."/>
            <person name="Otillar R."/>
            <person name="Spatafora J.W."/>
            <person name="Yadav J.S."/>
            <person name="Aerts A."/>
            <person name="Benoit I."/>
            <person name="Boyd A."/>
            <person name="Carlson A."/>
            <person name="Copeland A."/>
            <person name="Coutinho P.M."/>
            <person name="de Vries R.P."/>
            <person name="Ferreira P."/>
            <person name="Findley K."/>
            <person name="Foster B."/>
            <person name="Gaskell J."/>
            <person name="Glotzer D."/>
            <person name="Gorecki P."/>
            <person name="Heitman J."/>
            <person name="Hesse C."/>
            <person name="Hori C."/>
            <person name="Igarashi K."/>
            <person name="Jurgens J.A."/>
            <person name="Kallen N."/>
            <person name="Kersten P."/>
            <person name="Kohler A."/>
            <person name="Kuees U."/>
            <person name="Kumar T.K.A."/>
            <person name="Kuo A."/>
            <person name="LaButti K."/>
            <person name="Larrondo L.F."/>
            <person name="Lindquist E."/>
            <person name="Ling A."/>
            <person name="Lombard V."/>
            <person name="Lucas S."/>
            <person name="Lundell T."/>
            <person name="Martin R."/>
            <person name="McLaughlin D.J."/>
            <person name="Morgenstern I."/>
            <person name="Morin E."/>
            <person name="Murat C."/>
            <person name="Nagy L.G."/>
            <person name="Nolan M."/>
            <person name="Ohm R.A."/>
            <person name="Patyshakuliyeva A."/>
            <person name="Rokas A."/>
            <person name="Ruiz-Duenas F.J."/>
            <person name="Sabat G."/>
            <person name="Salamov A."/>
            <person name="Samejima M."/>
            <person name="Schmutz J."/>
            <person name="Slot J.C."/>
            <person name="St John F."/>
            <person name="Stenlid J."/>
            <person name="Sun H."/>
            <person name="Sun S."/>
            <person name="Syed K."/>
            <person name="Tsang A."/>
            <person name="Wiebenga A."/>
            <person name="Young D."/>
            <person name="Pisabarro A."/>
            <person name="Eastwood D.C."/>
            <person name="Martin F."/>
            <person name="Cullen D."/>
            <person name="Grigoriev I.V."/>
            <person name="Hibbett D.S."/>
        </authorList>
    </citation>
    <scope>NUCLEOTIDE SEQUENCE</scope>
    <source>
        <strain evidence="3">FP-58527</strain>
    </source>
</reference>
<keyword evidence="3" id="KW-1185">Reference proteome</keyword>
<evidence type="ECO:0000313" key="3">
    <source>
        <dbReference type="Proteomes" id="UP000015241"/>
    </source>
</evidence>
<dbReference type="InterPro" id="IPR032675">
    <property type="entry name" value="LRR_dom_sf"/>
</dbReference>